<comment type="caution">
    <text evidence="1">The sequence shown here is derived from an EMBL/GenBank/DDBJ whole genome shotgun (WGS) entry which is preliminary data.</text>
</comment>
<accession>A0A915Z1R6</accession>
<organism evidence="1 2">
    <name type="scientific">Rhizophagus irregularis</name>
    <dbReference type="NCBI Taxonomy" id="588596"/>
    <lineage>
        <taxon>Eukaryota</taxon>
        <taxon>Fungi</taxon>
        <taxon>Fungi incertae sedis</taxon>
        <taxon>Mucoromycota</taxon>
        <taxon>Glomeromycotina</taxon>
        <taxon>Glomeromycetes</taxon>
        <taxon>Glomerales</taxon>
        <taxon>Glomeraceae</taxon>
        <taxon>Rhizophagus</taxon>
    </lineage>
</organism>
<reference evidence="1" key="1">
    <citation type="submission" date="2020-05" db="EMBL/GenBank/DDBJ databases">
        <authorList>
            <person name="Rincon C."/>
            <person name="Sanders R I."/>
            <person name="Robbins C."/>
            <person name="Chaturvedi A."/>
        </authorList>
    </citation>
    <scope>NUCLEOTIDE SEQUENCE</scope>
    <source>
        <strain evidence="1">CHB12</strain>
    </source>
</reference>
<name>A0A915Z1R6_9GLOM</name>
<evidence type="ECO:0000313" key="2">
    <source>
        <dbReference type="Proteomes" id="UP000684084"/>
    </source>
</evidence>
<dbReference type="Proteomes" id="UP000684084">
    <property type="component" value="Unassembled WGS sequence"/>
</dbReference>
<dbReference type="AlphaFoldDB" id="A0A915Z1R6"/>
<gene>
    <name evidence="1" type="ORF">CHRIB12_LOCUS7489</name>
</gene>
<dbReference type="VEuPathDB" id="FungiDB:RhiirFUN_010285"/>
<evidence type="ECO:0000313" key="1">
    <source>
        <dbReference type="EMBL" id="CAB5358980.1"/>
    </source>
</evidence>
<sequence length="139" mass="15759">MTSTQTDNFAEVSESMKEQEFILREIPLKLSISKTTFDEHEHVFQPSYLIGVLPNRRTTTGQLAKSLLPVGVMMCVLTEHDLILLDCCDIVDSATGYLLEFFAYMASSHLFKCAALSEAFEISKINLSSSRTNMRHRLY</sequence>
<protein>
    <submittedName>
        <fullName evidence="1">Uncharacterized protein</fullName>
    </submittedName>
</protein>
<proteinExistence type="predicted"/>
<dbReference type="OrthoDB" id="2326052at2759"/>
<dbReference type="EMBL" id="CAGKOT010000013">
    <property type="protein sequence ID" value="CAB5358980.1"/>
    <property type="molecule type" value="Genomic_DNA"/>
</dbReference>